<accession>A0ABC8TW09</accession>
<dbReference type="SUPFAM" id="SSF52540">
    <property type="entry name" value="P-loop containing nucleoside triphosphate hydrolases"/>
    <property type="match status" value="1"/>
</dbReference>
<dbReference type="InterPro" id="IPR050905">
    <property type="entry name" value="Plant_NBS-LRR"/>
</dbReference>
<dbReference type="Pfam" id="PF00931">
    <property type="entry name" value="NB-ARC"/>
    <property type="match status" value="1"/>
</dbReference>
<evidence type="ECO:0008006" key="9">
    <source>
        <dbReference type="Google" id="ProtNLM"/>
    </source>
</evidence>
<dbReference type="Pfam" id="PF13855">
    <property type="entry name" value="LRR_8"/>
    <property type="match status" value="3"/>
</dbReference>
<evidence type="ECO:0000256" key="1">
    <source>
        <dbReference type="ARBA" id="ARBA00008894"/>
    </source>
</evidence>
<evidence type="ECO:0000313" key="8">
    <source>
        <dbReference type="Proteomes" id="UP001642360"/>
    </source>
</evidence>
<evidence type="ECO:0000259" key="5">
    <source>
        <dbReference type="Pfam" id="PF00931"/>
    </source>
</evidence>
<proteinExistence type="inferred from homology"/>
<feature type="domain" description="NB-ARC" evidence="5">
    <location>
        <begin position="16"/>
        <end position="128"/>
    </location>
</feature>
<dbReference type="InterPro" id="IPR001611">
    <property type="entry name" value="Leu-rich_rpt"/>
</dbReference>
<evidence type="ECO:0000256" key="4">
    <source>
        <dbReference type="ARBA" id="ARBA00022821"/>
    </source>
</evidence>
<keyword evidence="4" id="KW-0611">Plant defense</keyword>
<dbReference type="InterPro" id="IPR002182">
    <property type="entry name" value="NB-ARC"/>
</dbReference>
<dbReference type="Gene3D" id="3.80.10.10">
    <property type="entry name" value="Ribonuclease Inhibitor"/>
    <property type="match status" value="4"/>
</dbReference>
<dbReference type="Pfam" id="PF23247">
    <property type="entry name" value="LRR_RPS2"/>
    <property type="match status" value="1"/>
</dbReference>
<dbReference type="GO" id="GO:0051707">
    <property type="term" value="P:response to other organism"/>
    <property type="evidence" value="ECO:0007669"/>
    <property type="project" value="UniProtKB-ARBA"/>
</dbReference>
<dbReference type="PRINTS" id="PR00364">
    <property type="entry name" value="DISEASERSIST"/>
</dbReference>
<dbReference type="EMBL" id="CAUOFW020006168">
    <property type="protein sequence ID" value="CAK9173284.1"/>
    <property type="molecule type" value="Genomic_DNA"/>
</dbReference>
<keyword evidence="8" id="KW-1185">Reference proteome</keyword>
<evidence type="ECO:0000256" key="3">
    <source>
        <dbReference type="ARBA" id="ARBA00022737"/>
    </source>
</evidence>
<dbReference type="InterPro" id="IPR027417">
    <property type="entry name" value="P-loop_NTPase"/>
</dbReference>
<reference evidence="7 8" key="1">
    <citation type="submission" date="2024-02" db="EMBL/GenBank/DDBJ databases">
        <authorList>
            <person name="Vignale AGUSTIN F."/>
            <person name="Sosa J E."/>
            <person name="Modenutti C."/>
        </authorList>
    </citation>
    <scope>NUCLEOTIDE SEQUENCE [LARGE SCALE GENOMIC DNA]</scope>
</reference>
<dbReference type="PANTHER" id="PTHR33463">
    <property type="entry name" value="NB-ARC DOMAIN-CONTAINING PROTEIN-RELATED"/>
    <property type="match status" value="1"/>
</dbReference>
<dbReference type="Gene3D" id="3.40.50.300">
    <property type="entry name" value="P-loop containing nucleotide triphosphate hydrolases"/>
    <property type="match status" value="1"/>
</dbReference>
<keyword evidence="3" id="KW-0677">Repeat</keyword>
<gene>
    <name evidence="7" type="ORF">ILEXP_LOCUS43019</name>
</gene>
<dbReference type="SMART" id="SM00369">
    <property type="entry name" value="LRR_TYP"/>
    <property type="match status" value="11"/>
</dbReference>
<evidence type="ECO:0000259" key="6">
    <source>
        <dbReference type="Pfam" id="PF23247"/>
    </source>
</evidence>
<keyword evidence="2" id="KW-0433">Leucine-rich repeat</keyword>
<protein>
    <recommendedName>
        <fullName evidence="9">NB-ARC domain-containing protein</fullName>
    </recommendedName>
</protein>
<dbReference type="SUPFAM" id="SSF52058">
    <property type="entry name" value="L domain-like"/>
    <property type="match status" value="2"/>
</dbReference>
<comment type="caution">
    <text evidence="7">The sequence shown here is derived from an EMBL/GenBank/DDBJ whole genome shotgun (WGS) entry which is preliminary data.</text>
</comment>
<dbReference type="InterPro" id="IPR057135">
    <property type="entry name" value="At4g27190-like_LRR"/>
</dbReference>
<feature type="domain" description="Disease resistance protein At4g27190-like leucine-rich repeats" evidence="6">
    <location>
        <begin position="1138"/>
        <end position="1221"/>
    </location>
</feature>
<dbReference type="GO" id="GO:0006952">
    <property type="term" value="P:defense response"/>
    <property type="evidence" value="ECO:0007669"/>
    <property type="project" value="UniProtKB-ARBA"/>
</dbReference>
<comment type="similarity">
    <text evidence="1">Belongs to the disease resistance NB-LRR family.</text>
</comment>
<dbReference type="InterPro" id="IPR032675">
    <property type="entry name" value="LRR_dom_sf"/>
</dbReference>
<dbReference type="InterPro" id="IPR003591">
    <property type="entry name" value="Leu-rich_rpt_typical-subtyp"/>
</dbReference>
<evidence type="ECO:0000313" key="7">
    <source>
        <dbReference type="EMBL" id="CAK9173284.1"/>
    </source>
</evidence>
<dbReference type="PANTHER" id="PTHR33463:SF218">
    <property type="entry name" value="DISEASE RESISTANCE PROTEIN RPS2-LIKE"/>
    <property type="match status" value="1"/>
</dbReference>
<dbReference type="Proteomes" id="UP001642360">
    <property type="component" value="Unassembled WGS sequence"/>
</dbReference>
<name>A0ABC8TW09_9AQUA</name>
<organism evidence="7 8">
    <name type="scientific">Ilex paraguariensis</name>
    <name type="common">yerba mate</name>
    <dbReference type="NCBI Taxonomy" id="185542"/>
    <lineage>
        <taxon>Eukaryota</taxon>
        <taxon>Viridiplantae</taxon>
        <taxon>Streptophyta</taxon>
        <taxon>Embryophyta</taxon>
        <taxon>Tracheophyta</taxon>
        <taxon>Spermatophyta</taxon>
        <taxon>Magnoliopsida</taxon>
        <taxon>eudicotyledons</taxon>
        <taxon>Gunneridae</taxon>
        <taxon>Pentapetalae</taxon>
        <taxon>asterids</taxon>
        <taxon>campanulids</taxon>
        <taxon>Aquifoliales</taxon>
        <taxon>Aquifoliaceae</taxon>
        <taxon>Ilex</taxon>
    </lineage>
</organism>
<dbReference type="PROSITE" id="PS51450">
    <property type="entry name" value="LRR"/>
    <property type="match status" value="3"/>
</dbReference>
<sequence>MAQSTLELGQGQEILKLLGDNDPGSTVVLVGEPGIGKTWLAKKVCGQAISNGTFGIVLWAYLDKEYNELAIGKSFVRQMSLLSTTKGWEKEDNEEVEEKKEEILDDLMQKISDNVEGKLLLVLDNEGSKMNAEDFMKLLNSMKFSPKPSKVLIISCDADGKHENSDSFRTKKVIKIQPLSPEKLLSIFRQTARTEVLEPRVEQLADGFIKNKVGLTRAKIVLLAKALSNGGISAVRLLERALEESSGDGSCSYTELLHRGYDRVPDGVLLDWSWQGSHFFQDRESIHFGEFIACWIMEGYLGHIDSIEKAYEEGHRVLMELIDCQMLKKVDDENIKGDYLRMAGAVVDLDRRHCSGFGKTASLGLANVFEKGQWDGIGEIVQADGMLKSVSSGKKEKKCSTLLLDGNCLSLEVSTKILQSEEDLRVLALFNPRLITVPLLSSMESLNVLVLRGCNLLEDIRQIQNLKNLSVLEISGARSLKNIPDNIFHQMTSLRSLNLSGLQIEALPKSFGVLTKLHWLILKGCSCLKQMQSLKNFEKLVVLDLSGATSLEKFPEKNIKAMKNLINLDLSNTNIKSIPILRDIGALTHLFVRDCQGVERLRSIKSLSKLQVLDLSGSSINEFRDQSLEPNVDLSTLDLSRTDLSWLPSNISNPLQLYLKGCLQLKELPYIESLKALEALDLSGARNLEKIDDNFFKNLNNLQVLNLSETKVKVLPPLFTLCNLRQLLLSGCLSLENLPTLNSLSKLEVIDLSGCGALTVIEDESFEQMSCLQSFSLSDAKIERLPSLSNLNNLRYLSLRKCTNLKLVVEPLTTLLSLEELHLCCISSLTQADFLEQMSHLHILDLSETQLEKLSSMSNLKNLVHLSLRGCKQLRTVQHLEALTKLEILDLSGTAVMHLPSLTNLSNLHQFLPSNCLSSEELKNLEMLDLSGDVIKEESTDLENLDLPNMSITGAGSGKIQSLPEEQWGISTLPGPKSGSNRPFISVSSSEFRQLLEKDPQLWETTFEQFQFSVHPIEEQNEVRGIDIYKDKSILRDTHFKARHFSHLREQGGSLEIHGFHNFPKGIEVVLSRSEYVFLFNNSFIKSLCDLGANNIKVMRGCWIERCANMESIFHVEKEEDTAKIDKTLEILWVSGAIKLKRMHSGDLQYEGFRNLKYLYLDCCRELASVFSSSQQPKNLEVLHIKFCDKIENLFEEMSGEAILPNLRALHLWGLPALKNVGSVLPALLSLEVGECPMIVNYLLPQLPTTLETLKIKFCDKLETLFGQKTSADAILPKLHTLHLWGLPELTSIQAKLPPLQHPPIVRQCPKLQPV</sequence>
<evidence type="ECO:0000256" key="2">
    <source>
        <dbReference type="ARBA" id="ARBA00022614"/>
    </source>
</evidence>